<dbReference type="PANTHER" id="PTHR28511">
    <property type="entry name" value="ENDONUCLEASE V"/>
    <property type="match status" value="1"/>
</dbReference>
<dbReference type="Pfam" id="PF04493">
    <property type="entry name" value="Endonuclease_5"/>
    <property type="match status" value="1"/>
</dbReference>
<dbReference type="GO" id="GO:0006281">
    <property type="term" value="P:DNA repair"/>
    <property type="evidence" value="ECO:0007669"/>
    <property type="project" value="UniProtKB-UniRule"/>
</dbReference>
<protein>
    <recommendedName>
        <fullName evidence="7">Endonuclease V</fullName>
        <ecNumber evidence="7">3.1.21.7</ecNumber>
    </recommendedName>
    <alternativeName>
        <fullName evidence="7">Deoxyinosine 3'endonuclease</fullName>
    </alternativeName>
    <alternativeName>
        <fullName evidence="7">Deoxyribonuclease V</fullName>
        <shortName evidence="7">DNase V</shortName>
    </alternativeName>
</protein>
<evidence type="ECO:0000256" key="2">
    <source>
        <dbReference type="ARBA" id="ARBA00022490"/>
    </source>
</evidence>
<reference evidence="9 10" key="1">
    <citation type="journal article" name="Front. Microbiol.">
        <title>Sugar Metabolism of the First Thermophilic Planctomycete Thermogutta terrifontis: Comparative Genomic and Transcriptomic Approaches.</title>
        <authorList>
            <person name="Elcheninov A.G."/>
            <person name="Menzel P."/>
            <person name="Gudbergsdottir S.R."/>
            <person name="Slesarev A.I."/>
            <person name="Kadnikov V.V."/>
            <person name="Krogh A."/>
            <person name="Bonch-Osmolovskaya E.A."/>
            <person name="Peng X."/>
            <person name="Kublanov I.V."/>
        </authorList>
    </citation>
    <scope>NUCLEOTIDE SEQUENCE [LARGE SCALE GENOMIC DNA]</scope>
    <source>
        <strain evidence="9 10">R1</strain>
    </source>
</reference>
<comment type="function">
    <text evidence="7">DNA repair enzyme involved in the repair of deaminated bases. Selectively cleaves double-stranded DNA at the second phosphodiester bond 3' to a deoxyinosine leaving behind the intact lesion on the nicked DNA.</text>
</comment>
<dbReference type="Pfam" id="PF01035">
    <property type="entry name" value="DNA_binding_1"/>
    <property type="match status" value="1"/>
</dbReference>
<keyword evidence="3 7" id="KW-0540">Nuclease</keyword>
<feature type="binding site" evidence="7">
    <location>
        <position position="222"/>
    </location>
    <ligand>
        <name>Mg(2+)</name>
        <dbReference type="ChEBI" id="CHEBI:18420"/>
    </ligand>
</feature>
<sequence length="337" mass="37058">MSESEVDDVVPDLEAILRQCIAAIPPGRVTTCGALAELLGDRQAARWVGTWLVEHTHLEECACHRVVRVGGRLGRSGIGADVQRDLLRREGVAVLPGGVSEEAIIGPQELASLLGIEDEDRPLRKLRAIQEDLRKKVIITPLPADPKDCAGVDVSYRGQWAVAVYCRVSWPGGEKLYETSVVERARFPYITSYLAFRELSPMLSVIRKAAREDQLADVIAVDGSGLLHPRGMGIASHLGVVIDRPTIGITKTLLCGQMEQKELLPGGTLAVEWEGRHLGVVLRSQRGHAQPVFLSVGHRIDVEGCVRVIRPLFAQHRLPDPIYWADRLSRALARQLK</sequence>
<dbReference type="GO" id="GO:0005737">
    <property type="term" value="C:cytoplasm"/>
    <property type="evidence" value="ECO:0007669"/>
    <property type="project" value="UniProtKB-SubCell"/>
</dbReference>
<evidence type="ECO:0000256" key="3">
    <source>
        <dbReference type="ARBA" id="ARBA00022722"/>
    </source>
</evidence>
<dbReference type="EMBL" id="CP018477">
    <property type="protein sequence ID" value="ASV73158.1"/>
    <property type="molecule type" value="Genomic_DNA"/>
</dbReference>
<dbReference type="GO" id="GO:0043737">
    <property type="term" value="F:deoxyribonuclease V activity"/>
    <property type="evidence" value="ECO:0007669"/>
    <property type="project" value="UniProtKB-UniRule"/>
</dbReference>
<evidence type="ECO:0000256" key="6">
    <source>
        <dbReference type="ARBA" id="ARBA00022801"/>
    </source>
</evidence>
<keyword evidence="4 7" id="KW-0255">Endonuclease</keyword>
<keyword evidence="6 7" id="KW-0378">Hydrolase</keyword>
<evidence type="ECO:0000256" key="7">
    <source>
        <dbReference type="HAMAP-Rule" id="MF_00801"/>
    </source>
</evidence>
<proteinExistence type="inferred from homology"/>
<feature type="site" description="Interaction with target DNA" evidence="7">
    <location>
        <position position="189"/>
    </location>
</feature>
<comment type="catalytic activity">
    <reaction evidence="7">
        <text>Endonucleolytic cleavage at apurinic or apyrimidinic sites to products with a 5'-phosphate.</text>
        <dbReference type="EC" id="3.1.21.7"/>
    </reaction>
</comment>
<dbReference type="InterPro" id="IPR036388">
    <property type="entry name" value="WH-like_DNA-bd_sf"/>
</dbReference>
<dbReference type="AlphaFoldDB" id="A0A286RB18"/>
<evidence type="ECO:0000313" key="10">
    <source>
        <dbReference type="Proteomes" id="UP000215086"/>
    </source>
</evidence>
<dbReference type="EC" id="3.1.21.7" evidence="7"/>
<comment type="similarity">
    <text evidence="7">Belongs to the endonuclease V family.</text>
</comment>
<evidence type="ECO:0000256" key="4">
    <source>
        <dbReference type="ARBA" id="ARBA00022759"/>
    </source>
</evidence>
<dbReference type="KEGG" id="ttf:THTE_0556"/>
<dbReference type="Gene3D" id="1.10.10.10">
    <property type="entry name" value="Winged helix-like DNA-binding domain superfamily/Winged helix DNA-binding domain"/>
    <property type="match status" value="1"/>
</dbReference>
<dbReference type="HAMAP" id="MF_00801">
    <property type="entry name" value="Endonuclease_5"/>
    <property type="match status" value="1"/>
</dbReference>
<comment type="subcellular location">
    <subcellularLocation>
        <location evidence="1 7">Cytoplasm</location>
    </subcellularLocation>
</comment>
<evidence type="ECO:0000256" key="5">
    <source>
        <dbReference type="ARBA" id="ARBA00022763"/>
    </source>
</evidence>
<evidence type="ECO:0000256" key="1">
    <source>
        <dbReference type="ARBA" id="ARBA00004496"/>
    </source>
</evidence>
<dbReference type="Proteomes" id="UP000215086">
    <property type="component" value="Chromosome"/>
</dbReference>
<keyword evidence="2 7" id="KW-0963">Cytoplasm</keyword>
<keyword evidence="10" id="KW-1185">Reference proteome</keyword>
<evidence type="ECO:0000259" key="8">
    <source>
        <dbReference type="Pfam" id="PF01035"/>
    </source>
</evidence>
<dbReference type="InterPro" id="IPR014048">
    <property type="entry name" value="MethylDNA_cys_MeTrfase_DNA-bd"/>
</dbReference>
<keyword evidence="7" id="KW-0460">Magnesium</keyword>
<keyword evidence="7" id="KW-0234">DNA repair</keyword>
<accession>A0A286RB18</accession>
<dbReference type="InterPro" id="IPR036217">
    <property type="entry name" value="MethylDNA_cys_MeTrfase_DNAb"/>
</dbReference>
<dbReference type="GO" id="GO:0003727">
    <property type="term" value="F:single-stranded RNA binding"/>
    <property type="evidence" value="ECO:0007669"/>
    <property type="project" value="TreeGrafter"/>
</dbReference>
<dbReference type="PANTHER" id="PTHR28511:SF1">
    <property type="entry name" value="ENDONUCLEASE V"/>
    <property type="match status" value="1"/>
</dbReference>
<dbReference type="CDD" id="cd06559">
    <property type="entry name" value="Endonuclease_V"/>
    <property type="match status" value="1"/>
</dbReference>
<name>A0A286RB18_9BACT</name>
<dbReference type="CDD" id="cd06445">
    <property type="entry name" value="ATase"/>
    <property type="match status" value="1"/>
</dbReference>
<feature type="domain" description="Methylated-DNA-[protein]-cysteine S-methyltransferase DNA binding" evidence="8">
    <location>
        <begin position="19"/>
        <end position="92"/>
    </location>
</feature>
<dbReference type="SUPFAM" id="SSF46767">
    <property type="entry name" value="Methylated DNA-protein cysteine methyltransferase, C-terminal domain"/>
    <property type="match status" value="1"/>
</dbReference>
<dbReference type="InterPro" id="IPR007581">
    <property type="entry name" value="Endonuclease-V"/>
</dbReference>
<organism evidence="9 10">
    <name type="scientific">Thermogutta terrifontis</name>
    <dbReference type="NCBI Taxonomy" id="1331910"/>
    <lineage>
        <taxon>Bacteria</taxon>
        <taxon>Pseudomonadati</taxon>
        <taxon>Planctomycetota</taxon>
        <taxon>Planctomycetia</taxon>
        <taxon>Pirellulales</taxon>
        <taxon>Thermoguttaceae</taxon>
        <taxon>Thermogutta</taxon>
    </lineage>
</organism>
<feature type="binding site" evidence="7">
    <location>
        <position position="153"/>
    </location>
    <ligand>
        <name>Mg(2+)</name>
        <dbReference type="ChEBI" id="CHEBI:18420"/>
    </ligand>
</feature>
<keyword evidence="5 7" id="KW-0227">DNA damage</keyword>
<dbReference type="Gene3D" id="3.30.2170.10">
    <property type="entry name" value="archaeoglobus fulgidus dsm 4304 superfamily"/>
    <property type="match status" value="1"/>
</dbReference>
<dbReference type="GO" id="GO:0000287">
    <property type="term" value="F:magnesium ion binding"/>
    <property type="evidence" value="ECO:0007669"/>
    <property type="project" value="UniProtKB-UniRule"/>
</dbReference>
<comment type="cofactor">
    <cofactor evidence="7">
        <name>Mg(2+)</name>
        <dbReference type="ChEBI" id="CHEBI:18420"/>
    </cofactor>
</comment>
<dbReference type="GO" id="GO:0016891">
    <property type="term" value="F:RNA endonuclease activity producing 5'-phosphomonoesters, hydrolytic mechanism"/>
    <property type="evidence" value="ECO:0007669"/>
    <property type="project" value="TreeGrafter"/>
</dbReference>
<gene>
    <name evidence="7" type="primary">nfi</name>
    <name evidence="9" type="ORF">THTE_0556</name>
</gene>
<dbReference type="RefSeq" id="WP_168175772.1">
    <property type="nucleotide sequence ID" value="NZ_CP018477.1"/>
</dbReference>
<evidence type="ECO:0000313" key="9">
    <source>
        <dbReference type="EMBL" id="ASV73158.1"/>
    </source>
</evidence>
<keyword evidence="7" id="KW-0479">Metal-binding</keyword>